<feature type="compositionally biased region" description="Basic and acidic residues" evidence="2">
    <location>
        <begin position="308"/>
        <end position="322"/>
    </location>
</feature>
<keyword evidence="4" id="KW-1185">Reference proteome</keyword>
<evidence type="ECO:0000313" key="3">
    <source>
        <dbReference type="EMBL" id="KAF4340108.1"/>
    </source>
</evidence>
<dbReference type="OrthoDB" id="10626033at2759"/>
<evidence type="ECO:0000313" key="4">
    <source>
        <dbReference type="Proteomes" id="UP000730481"/>
    </source>
</evidence>
<protein>
    <submittedName>
        <fullName evidence="3">Uncharacterized protein</fullName>
    </submittedName>
</protein>
<dbReference type="EMBL" id="PVQB02000248">
    <property type="protein sequence ID" value="KAF4340108.1"/>
    <property type="molecule type" value="Genomic_DNA"/>
</dbReference>
<comment type="caution">
    <text evidence="3">The sequence shown here is derived from an EMBL/GenBank/DDBJ whole genome shotgun (WGS) entry which is preliminary data.</text>
</comment>
<feature type="region of interest" description="Disordered" evidence="2">
    <location>
        <begin position="283"/>
        <end position="322"/>
    </location>
</feature>
<organism evidence="3 4">
    <name type="scientific">Fusarium beomiforme</name>
    <dbReference type="NCBI Taxonomy" id="44412"/>
    <lineage>
        <taxon>Eukaryota</taxon>
        <taxon>Fungi</taxon>
        <taxon>Dikarya</taxon>
        <taxon>Ascomycota</taxon>
        <taxon>Pezizomycotina</taxon>
        <taxon>Sordariomycetes</taxon>
        <taxon>Hypocreomycetidae</taxon>
        <taxon>Hypocreales</taxon>
        <taxon>Nectriaceae</taxon>
        <taxon>Fusarium</taxon>
        <taxon>Fusarium burgessii species complex</taxon>
    </lineage>
</organism>
<dbReference type="Proteomes" id="UP000730481">
    <property type="component" value="Unassembled WGS sequence"/>
</dbReference>
<feature type="coiled-coil region" evidence="1">
    <location>
        <begin position="201"/>
        <end position="235"/>
    </location>
</feature>
<proteinExistence type="predicted"/>
<sequence length="322" mass="36824">MGKQKQQPGWQGPTMQDTIQRFIDAFNDVKKDMSPDLANDLAPFRQKHLKSTTPTAVTDICRCPIFEALESSISFPEWFFLALSSQQKEAHFYGNSKKGKVSDPHRALDIAEGLEAQTTPTRRPYVPSPLQHTLHGDSQNNDQTRVSTEAFADLLLQRTDKSIELFNELDTKFNVMQERFSTMEIFKATQEAAKVQQDSEITDLKKLVKEQSAMMKDLKKENKTLHEAVAKIRENGDEDAKSFDTMIDQFRSQSDTLKEEIAVLRPPLIEIQQKTITLRMDKIEKKPENQQKEIVDQSPRCQVQGLGGHEKASQNSNERRWA</sequence>
<keyword evidence="1" id="KW-0175">Coiled coil</keyword>
<reference evidence="3" key="1">
    <citation type="journal article" date="2017" name="Mycologia">
        <title>Fusarium algeriense, sp. nov., a novel toxigenic crown rot pathogen of durum wheat from Algeria is nested in the Fusarium burgessii species complex.</title>
        <authorList>
            <person name="Laraba I."/>
            <person name="Keddad A."/>
            <person name="Boureghda H."/>
            <person name="Abdallah N."/>
            <person name="Vaughan M.M."/>
            <person name="Proctor R.H."/>
            <person name="Busman M."/>
            <person name="O'Donnell K."/>
        </authorList>
    </citation>
    <scope>NUCLEOTIDE SEQUENCE</scope>
    <source>
        <strain evidence="3">NRRL 25174</strain>
    </source>
</reference>
<evidence type="ECO:0000256" key="1">
    <source>
        <dbReference type="SAM" id="Coils"/>
    </source>
</evidence>
<gene>
    <name evidence="3" type="ORF">FBEOM_5968</name>
</gene>
<reference evidence="3" key="2">
    <citation type="submission" date="2020-02" db="EMBL/GenBank/DDBJ databases">
        <title>Identification and distribution of gene clusters putatively required for synthesis of sphingolipid metabolism inhibitors in phylogenetically diverse species of the filamentous fungus Fusarium.</title>
        <authorList>
            <person name="Kim H.-S."/>
            <person name="Busman M."/>
            <person name="Brown D.W."/>
            <person name="Divon H."/>
            <person name="Uhlig S."/>
            <person name="Proctor R.H."/>
        </authorList>
    </citation>
    <scope>NUCLEOTIDE SEQUENCE</scope>
    <source>
        <strain evidence="3">NRRL 25174</strain>
    </source>
</reference>
<name>A0A9P5DZG5_9HYPO</name>
<evidence type="ECO:0000256" key="2">
    <source>
        <dbReference type="SAM" id="MobiDB-lite"/>
    </source>
</evidence>
<accession>A0A9P5DZG5</accession>
<dbReference type="AlphaFoldDB" id="A0A9P5DZG5"/>
<feature type="compositionally biased region" description="Basic and acidic residues" evidence="2">
    <location>
        <begin position="283"/>
        <end position="295"/>
    </location>
</feature>